<accession>A0A0F3GP21</accession>
<dbReference type="GO" id="GO:0003964">
    <property type="term" value="F:RNA-directed DNA polymerase activity"/>
    <property type="evidence" value="ECO:0007669"/>
    <property type="project" value="UniProtKB-KW"/>
</dbReference>
<dbReference type="InterPro" id="IPR051083">
    <property type="entry name" value="GrpII_Intron_Splice-Mob/Def"/>
</dbReference>
<dbReference type="PATRIC" id="fig|29290.4.peg.5449"/>
<dbReference type="CDD" id="cd01651">
    <property type="entry name" value="RT_G2_intron"/>
    <property type="match status" value="1"/>
</dbReference>
<keyword evidence="3" id="KW-0548">Nucleotidyltransferase</keyword>
<name>A0A0F3GP21_9BACT</name>
<dbReference type="InterPro" id="IPR049030">
    <property type="entry name" value="AI2M-like_HNH"/>
</dbReference>
<evidence type="ECO:0000256" key="1">
    <source>
        <dbReference type="ARBA" id="ARBA00034120"/>
    </source>
</evidence>
<dbReference type="PANTHER" id="PTHR34047:SF8">
    <property type="entry name" value="PROTEIN YKFC"/>
    <property type="match status" value="1"/>
</dbReference>
<dbReference type="InterPro" id="IPR024937">
    <property type="entry name" value="Domain_X"/>
</dbReference>
<evidence type="ECO:0000313" key="4">
    <source>
        <dbReference type="Proteomes" id="UP000033423"/>
    </source>
</evidence>
<protein>
    <submittedName>
        <fullName evidence="3">RNA-directed DNA polymerase</fullName>
    </submittedName>
</protein>
<gene>
    <name evidence="3" type="ORF">MBAV_004121</name>
</gene>
<evidence type="ECO:0000313" key="3">
    <source>
        <dbReference type="EMBL" id="KJU83685.1"/>
    </source>
</evidence>
<dbReference type="SUPFAM" id="SSF56672">
    <property type="entry name" value="DNA/RNA polymerases"/>
    <property type="match status" value="1"/>
</dbReference>
<dbReference type="PROSITE" id="PS50878">
    <property type="entry name" value="RT_POL"/>
    <property type="match status" value="1"/>
</dbReference>
<evidence type="ECO:0000259" key="2">
    <source>
        <dbReference type="PROSITE" id="PS50878"/>
    </source>
</evidence>
<sequence length="622" mass="72010">MLTDRTKKALKGINNCSTNENAKVKHLFQMATNYTDLWMEAYQNIRANAGALTKGVCNITMDGFSEERAKNIMKLLKEERYHFKPVRRIYIPKANGKMRPLGIPSGDDKLVQEVWRMLLEQIYEPVFSNDSHGFRPVRSCHTALKRVSQWQGTKWFIEFDIKGFFDNINHDKLIDILEKKIEDKKVIKTIKSMLKAGYMEDWKYNKTFSGTPQGGIISPILANIYLNELDEFVGTIDFNKGERRKVNPEHISLTKKIYGLRKRIEIAKTENDTTTVNILIEELKGLQKQQHSIPSKDNYDSNFKRLNYCRYADDFVIGLIGSKAEAEEIKTKITEYLKNQLSLEISPEKTKIIHAEEGIRFLGYDVKSNQGDTDKVLKVKVEGAHTSKRTITGTLRLLVPEGKVQKFCAKYGDIARTHSEHRTELLSSSDIEILLVYNAERRGIANYYVMAKDVKTKLSQMFYLSEYSLYKTLASKHKKSMAKVAGEINKGDYKGIKSKNKKGEEKIYKLFTLKDLKPSVKNLYANPDLQPNVQMYLVRTELEARMNANRCEYCATEDGYFEVHHIHALKDIKDGKEQWQKLMSARKRKTLVLCWSCHHKLHAGKLSDDRRFNKERMESRVH</sequence>
<proteinExistence type="inferred from homology"/>
<reference evidence="3 4" key="1">
    <citation type="submission" date="2015-02" db="EMBL/GenBank/DDBJ databases">
        <title>Single-cell genomics of uncultivated deep-branching MTB reveals a conserved set of magnetosome genes.</title>
        <authorList>
            <person name="Kolinko S."/>
            <person name="Richter M."/>
            <person name="Glockner F.O."/>
            <person name="Brachmann A."/>
            <person name="Schuler D."/>
        </authorList>
    </citation>
    <scope>NUCLEOTIDE SEQUENCE [LARGE SCALE GENOMIC DNA]</scope>
    <source>
        <strain evidence="3">TM-1</strain>
    </source>
</reference>
<dbReference type="SMART" id="SM00507">
    <property type="entry name" value="HNHc"/>
    <property type="match status" value="1"/>
</dbReference>
<comment type="caution">
    <text evidence="3">The sequence shown here is derived from an EMBL/GenBank/DDBJ whole genome shotgun (WGS) entry which is preliminary data.</text>
</comment>
<dbReference type="Pfam" id="PF00078">
    <property type="entry name" value="RVT_1"/>
    <property type="match status" value="2"/>
</dbReference>
<dbReference type="Proteomes" id="UP000033423">
    <property type="component" value="Unassembled WGS sequence"/>
</dbReference>
<dbReference type="InterPro" id="IPR003615">
    <property type="entry name" value="HNH_nuc"/>
</dbReference>
<keyword evidence="4" id="KW-1185">Reference proteome</keyword>
<organism evidence="3 4">
    <name type="scientific">Candidatus Magnetobacterium bavaricum</name>
    <dbReference type="NCBI Taxonomy" id="29290"/>
    <lineage>
        <taxon>Bacteria</taxon>
        <taxon>Pseudomonadati</taxon>
        <taxon>Nitrospirota</taxon>
        <taxon>Thermodesulfovibrionia</taxon>
        <taxon>Thermodesulfovibrionales</taxon>
        <taxon>Candidatus Magnetobacteriaceae</taxon>
        <taxon>Candidatus Magnetobacterium</taxon>
    </lineage>
</organism>
<dbReference type="AlphaFoldDB" id="A0A0F3GP21"/>
<dbReference type="GO" id="GO:0006397">
    <property type="term" value="P:mRNA processing"/>
    <property type="evidence" value="ECO:0007669"/>
    <property type="project" value="InterPro"/>
</dbReference>
<keyword evidence="3" id="KW-0695">RNA-directed DNA polymerase</keyword>
<keyword evidence="3" id="KW-0808">Transferase</keyword>
<dbReference type="Pfam" id="PF21368">
    <property type="entry name" value="AI2M-like_HNH"/>
    <property type="match status" value="1"/>
</dbReference>
<dbReference type="PANTHER" id="PTHR34047">
    <property type="entry name" value="NUCLEAR INTRON MATURASE 1, MITOCHONDRIAL-RELATED"/>
    <property type="match status" value="1"/>
</dbReference>
<dbReference type="EMBL" id="LACI01001776">
    <property type="protein sequence ID" value="KJU83685.1"/>
    <property type="molecule type" value="Genomic_DNA"/>
</dbReference>
<dbReference type="InterPro" id="IPR000477">
    <property type="entry name" value="RT_dom"/>
</dbReference>
<dbReference type="Pfam" id="PF01348">
    <property type="entry name" value="Intron_maturas2"/>
    <property type="match status" value="1"/>
</dbReference>
<dbReference type="InterPro" id="IPR043502">
    <property type="entry name" value="DNA/RNA_pol_sf"/>
</dbReference>
<feature type="domain" description="Reverse transcriptase" evidence="2">
    <location>
        <begin position="72"/>
        <end position="366"/>
    </location>
</feature>
<comment type="similarity">
    <text evidence="1">Belongs to the bacterial reverse transcriptase family.</text>
</comment>